<dbReference type="KEGG" id="sfu:Sfum_3690"/>
<dbReference type="InterPro" id="IPR002035">
    <property type="entry name" value="VWF_A"/>
</dbReference>
<dbReference type="Proteomes" id="UP000001784">
    <property type="component" value="Chromosome"/>
</dbReference>
<evidence type="ECO:0000313" key="5">
    <source>
        <dbReference type="Proteomes" id="UP000001784"/>
    </source>
</evidence>
<dbReference type="PANTHER" id="PTHR45737">
    <property type="entry name" value="VON WILLEBRAND FACTOR A DOMAIN-CONTAINING PROTEIN 5A"/>
    <property type="match status" value="1"/>
</dbReference>
<feature type="transmembrane region" description="Helical" evidence="1">
    <location>
        <begin position="656"/>
        <end position="674"/>
    </location>
</feature>
<dbReference type="PANTHER" id="PTHR45737:SF6">
    <property type="entry name" value="VON WILLEBRAND FACTOR A DOMAIN-CONTAINING PROTEIN 5A"/>
    <property type="match status" value="1"/>
</dbReference>
<reference evidence="4 5" key="1">
    <citation type="submission" date="2006-10" db="EMBL/GenBank/DDBJ databases">
        <title>Complete sequence of Syntrophobacter fumaroxidans MPOB.</title>
        <authorList>
            <consortium name="US DOE Joint Genome Institute"/>
            <person name="Copeland A."/>
            <person name="Lucas S."/>
            <person name="Lapidus A."/>
            <person name="Barry K."/>
            <person name="Detter J.C."/>
            <person name="Glavina del Rio T."/>
            <person name="Hammon N."/>
            <person name="Israni S."/>
            <person name="Pitluck S."/>
            <person name="Goltsman E.G."/>
            <person name="Martinez M."/>
            <person name="Schmutz J."/>
            <person name="Larimer F."/>
            <person name="Land M."/>
            <person name="Hauser L."/>
            <person name="Kyrpides N."/>
            <person name="Kim E."/>
            <person name="Boone D.R."/>
            <person name="Brockman F."/>
            <person name="Culley D."/>
            <person name="Ferry J."/>
            <person name="Gunsalus R."/>
            <person name="McInerney M.J."/>
            <person name="Morrison M."/>
            <person name="Plugge C."/>
            <person name="Rohlin L."/>
            <person name="Scholten J."/>
            <person name="Sieber J."/>
            <person name="Stams A.J.M."/>
            <person name="Worm P."/>
            <person name="Henstra A.M."/>
            <person name="Richardson P."/>
        </authorList>
    </citation>
    <scope>NUCLEOTIDE SEQUENCE [LARGE SCALE GENOMIC DNA]</scope>
    <source>
        <strain evidence="5">DSM 10017 / MPOB</strain>
    </source>
</reference>
<dbReference type="InParanoid" id="A0LPK8"/>
<dbReference type="EMBL" id="CP000478">
    <property type="protein sequence ID" value="ABK19360.1"/>
    <property type="molecule type" value="Genomic_DNA"/>
</dbReference>
<dbReference type="SMART" id="SM00609">
    <property type="entry name" value="VIT"/>
    <property type="match status" value="1"/>
</dbReference>
<evidence type="ECO:0000256" key="1">
    <source>
        <dbReference type="SAM" id="Phobius"/>
    </source>
</evidence>
<name>A0LPK8_SYNFM</name>
<dbReference type="eggNOG" id="COG2304">
    <property type="taxonomic scope" value="Bacteria"/>
</dbReference>
<keyword evidence="5" id="KW-1185">Reference proteome</keyword>
<keyword evidence="1" id="KW-0472">Membrane</keyword>
<feature type="domain" description="VWFA" evidence="2">
    <location>
        <begin position="304"/>
        <end position="475"/>
    </location>
</feature>
<protein>
    <submittedName>
        <fullName evidence="4">Vault protein inter-alpha-trypsin domain protein</fullName>
    </submittedName>
</protein>
<dbReference type="PROSITE" id="PS51468">
    <property type="entry name" value="VIT"/>
    <property type="match status" value="1"/>
</dbReference>
<proteinExistence type="predicted"/>
<evidence type="ECO:0000259" key="2">
    <source>
        <dbReference type="PROSITE" id="PS50234"/>
    </source>
</evidence>
<evidence type="ECO:0000259" key="3">
    <source>
        <dbReference type="PROSITE" id="PS51468"/>
    </source>
</evidence>
<dbReference type="SUPFAM" id="SSF53300">
    <property type="entry name" value="vWA-like"/>
    <property type="match status" value="1"/>
</dbReference>
<dbReference type="PROSITE" id="PS50234">
    <property type="entry name" value="VWFA"/>
    <property type="match status" value="1"/>
</dbReference>
<dbReference type="RefSeq" id="WP_011700485.1">
    <property type="nucleotide sequence ID" value="NC_008554.1"/>
</dbReference>
<dbReference type="InterPro" id="IPR013694">
    <property type="entry name" value="VIT"/>
</dbReference>
<dbReference type="SMART" id="SM00327">
    <property type="entry name" value="VWA"/>
    <property type="match status" value="1"/>
</dbReference>
<dbReference type="Gene3D" id="3.40.50.410">
    <property type="entry name" value="von Willebrand factor, type A domain"/>
    <property type="match status" value="1"/>
</dbReference>
<dbReference type="AlphaFoldDB" id="A0LPK8"/>
<keyword evidence="1" id="KW-1133">Transmembrane helix</keyword>
<dbReference type="Pfam" id="PF08487">
    <property type="entry name" value="VIT"/>
    <property type="match status" value="1"/>
</dbReference>
<gene>
    <name evidence="4" type="ordered locus">Sfum_3690</name>
</gene>
<organism evidence="4 5">
    <name type="scientific">Syntrophobacter fumaroxidans (strain DSM 10017 / MPOB)</name>
    <dbReference type="NCBI Taxonomy" id="335543"/>
    <lineage>
        <taxon>Bacteria</taxon>
        <taxon>Pseudomonadati</taxon>
        <taxon>Thermodesulfobacteriota</taxon>
        <taxon>Syntrophobacteria</taxon>
        <taxon>Syntrophobacterales</taxon>
        <taxon>Syntrophobacteraceae</taxon>
        <taxon>Syntrophobacter</taxon>
    </lineage>
</organism>
<evidence type="ECO:0000313" key="4">
    <source>
        <dbReference type="EMBL" id="ABK19360.1"/>
    </source>
</evidence>
<accession>A0LPK8</accession>
<dbReference type="InterPro" id="IPR036465">
    <property type="entry name" value="vWFA_dom_sf"/>
</dbReference>
<sequence>MEKKVRGRWTRLGARVLLGAAAFVVLWCGDARAAGLLKPLDGRSTAIHIKTHRVNVTINNGFARTEVDQVFMNDGQQDLEAVYTLPLPGQASLSELSLWFDGRENIGEVVEKERARAVYESRKAQGSDTALAEKDDFKTFNIRVGVVRPQVETRVRFVYYQPLEIDLNVGRYVYPLAEGGVDDERDRFWTVDNAVRGSFALNVELKSAFPIKDVRLPEHQDRAVVSKESNMGERGAPGDVYRIALESTEGARLDKDVVLYYRLDDEVPARVELIPYRKGPDSAGTFMVVVTPAASLKRIAEGVDWTFVLDISGSMTGRKITTLIEGVSRVLGKMSANDRFRIVTFNTTAADFTGGYVPASPENVQTWMQRVKQIQAGGSTALFDGLDLAYRLLDGERTTGIVLVTDGVCNVGPTRHDEFLGLLKQHDVRLFTFVIGNSANQPLMDRLAKESGGFAMNVSESDDIAGRLIQAKAKVFHECLHGVVLKFHGEKVSRLTPARPGSLHLGRQLVAFGRYEGHGEVEVELKAKVSGQERSWRCKAVLPETDEENPELERLWALSSIEEHMEMIRERGESESLREKVVRLGKEYSLVTDYTSMVVIPQDAMEAEGIGRNNADRVAGERMAQTARANAPVRNHRVDEASGNGGMFQGQKAPGVGSGPVGPLMAMLVAWLAAMKRKSR</sequence>
<dbReference type="Pfam" id="PF13768">
    <property type="entry name" value="VWA_3"/>
    <property type="match status" value="1"/>
</dbReference>
<dbReference type="STRING" id="335543.Sfum_3690"/>
<dbReference type="HOGENOM" id="CLU_011139_2_1_7"/>
<keyword evidence="1" id="KW-0812">Transmembrane</keyword>
<dbReference type="OrthoDB" id="9784383at2"/>
<feature type="domain" description="VIT" evidence="3">
    <location>
        <begin position="33"/>
        <end position="161"/>
    </location>
</feature>